<dbReference type="PANTHER" id="PTHR44846">
    <property type="entry name" value="MANNOSYL-D-GLYCERATE TRANSPORT/METABOLISM SYSTEM REPRESSOR MNGR-RELATED"/>
    <property type="match status" value="1"/>
</dbReference>
<dbReference type="InterPro" id="IPR028978">
    <property type="entry name" value="Chorismate_lyase_/UTRA_dom_sf"/>
</dbReference>
<dbReference type="InterPro" id="IPR036388">
    <property type="entry name" value="WH-like_DNA-bd_sf"/>
</dbReference>
<dbReference type="SUPFAM" id="SSF64288">
    <property type="entry name" value="Chorismate lyase-like"/>
    <property type="match status" value="1"/>
</dbReference>
<dbReference type="Gene3D" id="3.40.1410.10">
    <property type="entry name" value="Chorismate lyase-like"/>
    <property type="match status" value="1"/>
</dbReference>
<evidence type="ECO:0000259" key="4">
    <source>
        <dbReference type="PROSITE" id="PS50949"/>
    </source>
</evidence>
<evidence type="ECO:0000256" key="3">
    <source>
        <dbReference type="ARBA" id="ARBA00023163"/>
    </source>
</evidence>
<dbReference type="PRINTS" id="PR00035">
    <property type="entry name" value="HTHGNTR"/>
</dbReference>
<dbReference type="AlphaFoldDB" id="A0A437M3T2"/>
<comment type="caution">
    <text evidence="5">The sequence shown here is derived from an EMBL/GenBank/DDBJ whole genome shotgun (WGS) entry which is preliminary data.</text>
</comment>
<dbReference type="PROSITE" id="PS50949">
    <property type="entry name" value="HTH_GNTR"/>
    <property type="match status" value="1"/>
</dbReference>
<dbReference type="PANTHER" id="PTHR44846:SF1">
    <property type="entry name" value="MANNOSYL-D-GLYCERATE TRANSPORT_METABOLISM SYSTEM REPRESSOR MNGR-RELATED"/>
    <property type="match status" value="1"/>
</dbReference>
<dbReference type="Gene3D" id="1.10.10.10">
    <property type="entry name" value="Winged helix-like DNA-binding domain superfamily/Winged helix DNA-binding domain"/>
    <property type="match status" value="1"/>
</dbReference>
<dbReference type="InterPro" id="IPR011663">
    <property type="entry name" value="UTRA"/>
</dbReference>
<dbReference type="RefSeq" id="WP_127789057.1">
    <property type="nucleotide sequence ID" value="NZ_SACL01000007.1"/>
</dbReference>
<evidence type="ECO:0000313" key="6">
    <source>
        <dbReference type="Proteomes" id="UP000282957"/>
    </source>
</evidence>
<dbReference type="InterPro" id="IPR000524">
    <property type="entry name" value="Tscrpt_reg_HTH_GntR"/>
</dbReference>
<keyword evidence="1" id="KW-0805">Transcription regulation</keyword>
<dbReference type="GO" id="GO:0003677">
    <property type="term" value="F:DNA binding"/>
    <property type="evidence" value="ECO:0007669"/>
    <property type="project" value="UniProtKB-KW"/>
</dbReference>
<dbReference type="InterPro" id="IPR036390">
    <property type="entry name" value="WH_DNA-bd_sf"/>
</dbReference>
<proteinExistence type="predicted"/>
<keyword evidence="2" id="KW-0238">DNA-binding</keyword>
<reference evidence="5 6" key="1">
    <citation type="submission" date="2019-01" db="EMBL/GenBank/DDBJ databases">
        <authorList>
            <person name="Chen W.-M."/>
        </authorList>
    </citation>
    <scope>NUCLEOTIDE SEQUENCE [LARGE SCALE GENOMIC DNA]</scope>
    <source>
        <strain evidence="5 6">CCP-6</strain>
    </source>
</reference>
<dbReference type="Pfam" id="PF00392">
    <property type="entry name" value="GntR"/>
    <property type="match status" value="1"/>
</dbReference>
<keyword evidence="3" id="KW-0804">Transcription</keyword>
<dbReference type="SMART" id="SM00866">
    <property type="entry name" value="UTRA"/>
    <property type="match status" value="1"/>
</dbReference>
<organism evidence="5 6">
    <name type="scientific">Rhodovarius crocodyli</name>
    <dbReference type="NCBI Taxonomy" id="1979269"/>
    <lineage>
        <taxon>Bacteria</taxon>
        <taxon>Pseudomonadati</taxon>
        <taxon>Pseudomonadota</taxon>
        <taxon>Alphaproteobacteria</taxon>
        <taxon>Acetobacterales</taxon>
        <taxon>Roseomonadaceae</taxon>
        <taxon>Rhodovarius</taxon>
    </lineage>
</organism>
<dbReference type="Pfam" id="PF07702">
    <property type="entry name" value="UTRA"/>
    <property type="match status" value="1"/>
</dbReference>
<evidence type="ECO:0000256" key="1">
    <source>
        <dbReference type="ARBA" id="ARBA00023015"/>
    </source>
</evidence>
<accession>A0A437M3T2</accession>
<sequence>MKPQVPKYVTIKALLQARWEREMLRGDRLPSEKELCEQFQVSRATVQQALALFEQEGLIRRDQGRGSFYIGPQEPRTRQEPSRPLEAVIRDRDGTETRVLRRGIERPPARVAALLGLPRDERVVVLERLGLVEGAPLVFIYSYLPMAVGQRLLESEAEMSQMSLASVLNDRHGAGIDRVDQVIAARLSDPMFAQELGVDVGVPVLEGERVYYAGERPVFCALSYYRGDRHYFTLSVKDWR</sequence>
<feature type="domain" description="HTH gntR-type" evidence="4">
    <location>
        <begin position="5"/>
        <end position="72"/>
    </location>
</feature>
<evidence type="ECO:0000313" key="5">
    <source>
        <dbReference type="EMBL" id="RVT92203.1"/>
    </source>
</evidence>
<gene>
    <name evidence="5" type="ORF">EOD42_18480</name>
</gene>
<keyword evidence="6" id="KW-1185">Reference proteome</keyword>
<dbReference type="SUPFAM" id="SSF46785">
    <property type="entry name" value="Winged helix' DNA-binding domain"/>
    <property type="match status" value="1"/>
</dbReference>
<dbReference type="EMBL" id="SACL01000007">
    <property type="protein sequence ID" value="RVT92203.1"/>
    <property type="molecule type" value="Genomic_DNA"/>
</dbReference>
<dbReference type="GO" id="GO:0045892">
    <property type="term" value="P:negative regulation of DNA-templated transcription"/>
    <property type="evidence" value="ECO:0007669"/>
    <property type="project" value="TreeGrafter"/>
</dbReference>
<dbReference type="CDD" id="cd07377">
    <property type="entry name" value="WHTH_GntR"/>
    <property type="match status" value="1"/>
</dbReference>
<dbReference type="Proteomes" id="UP000282957">
    <property type="component" value="Unassembled WGS sequence"/>
</dbReference>
<protein>
    <submittedName>
        <fullName evidence="5">GntR family transcriptional regulator</fullName>
    </submittedName>
</protein>
<name>A0A437M3T2_9PROT</name>
<dbReference type="GO" id="GO:0003700">
    <property type="term" value="F:DNA-binding transcription factor activity"/>
    <property type="evidence" value="ECO:0007669"/>
    <property type="project" value="InterPro"/>
</dbReference>
<dbReference type="SMART" id="SM00345">
    <property type="entry name" value="HTH_GNTR"/>
    <property type="match status" value="1"/>
</dbReference>
<dbReference type="OrthoDB" id="7339934at2"/>
<evidence type="ECO:0000256" key="2">
    <source>
        <dbReference type="ARBA" id="ARBA00023125"/>
    </source>
</evidence>
<dbReference type="InterPro" id="IPR050679">
    <property type="entry name" value="Bact_HTH_transcr_reg"/>
</dbReference>